<dbReference type="Proteomes" id="UP000028493">
    <property type="component" value="Unassembled WGS sequence"/>
</dbReference>
<organism evidence="1 2">
    <name type="scientific">Xenorhabdus bovienii str. kraussei Becker Underwood</name>
    <dbReference type="NCBI Taxonomy" id="1398204"/>
    <lineage>
        <taxon>Bacteria</taxon>
        <taxon>Pseudomonadati</taxon>
        <taxon>Pseudomonadota</taxon>
        <taxon>Gammaproteobacteria</taxon>
        <taxon>Enterobacterales</taxon>
        <taxon>Morganellaceae</taxon>
        <taxon>Xenorhabdus</taxon>
    </lineage>
</organism>
<sequence length="41" mass="4894">MLLGIRLFSVVLQLEIYWVAMRKGLKFVEVSLNYKYFNVIV</sequence>
<name>A0A077PVV7_XENBV</name>
<gene>
    <name evidence="1" type="ORF">XBKB1_3180002</name>
</gene>
<evidence type="ECO:0000313" key="2">
    <source>
        <dbReference type="Proteomes" id="UP000028493"/>
    </source>
</evidence>
<dbReference type="AlphaFoldDB" id="A0A077PVV7"/>
<accession>A0A077PVV7</accession>
<comment type="caution">
    <text evidence="1">The sequence shown here is derived from an EMBL/GenBank/DDBJ whole genome shotgun (WGS) entry which is preliminary data.</text>
</comment>
<proteinExistence type="predicted"/>
<dbReference type="EMBL" id="CBSZ010000244">
    <property type="protein sequence ID" value="CDH24841.1"/>
    <property type="molecule type" value="Genomic_DNA"/>
</dbReference>
<dbReference type="HOGENOM" id="CLU_3278915_0_0_6"/>
<evidence type="ECO:0000313" key="1">
    <source>
        <dbReference type="EMBL" id="CDH24841.1"/>
    </source>
</evidence>
<protein>
    <submittedName>
        <fullName evidence="1">Uncharacterized protein</fullName>
    </submittedName>
</protein>
<reference evidence="1" key="1">
    <citation type="submission" date="2013-07" db="EMBL/GenBank/DDBJ databases">
        <title>Sub-species coevolution in mutualistic symbiosis.</title>
        <authorList>
            <person name="Murfin K."/>
            <person name="Klassen J."/>
            <person name="Lee M."/>
            <person name="Forst S."/>
            <person name="Stock P."/>
            <person name="Goodrich-Blair H."/>
        </authorList>
    </citation>
    <scope>NUCLEOTIDE SEQUENCE [LARGE SCALE GENOMIC DNA]</scope>
    <source>
        <strain evidence="1">Kraussei Becker Underwood</strain>
    </source>
</reference>